<dbReference type="PANTHER" id="PTHR34496:SF10">
    <property type="entry name" value="GLCNAC TRANSFERASE"/>
    <property type="match status" value="1"/>
</dbReference>
<dbReference type="InterPro" id="IPR021067">
    <property type="entry name" value="Glycosyltransferase"/>
</dbReference>
<dbReference type="Proteomes" id="UP001189429">
    <property type="component" value="Unassembled WGS sequence"/>
</dbReference>
<sequence>MGETTPSASGMDMSYRKFCAEVFSPPPVVETPPPPEWERPVGYEQDYEAAGTTVDGEPTIFISIASYRDDLCHNTIREALRMAEHPRRLFFGAVEQSIPSQGDLPCNFTTVPCDADPSQLLSATGKSDVSPE</sequence>
<reference evidence="1" key="1">
    <citation type="submission" date="2023-10" db="EMBL/GenBank/DDBJ databases">
        <authorList>
            <person name="Chen Y."/>
            <person name="Shah S."/>
            <person name="Dougan E. K."/>
            <person name="Thang M."/>
            <person name="Chan C."/>
        </authorList>
    </citation>
    <scope>NUCLEOTIDE SEQUENCE [LARGE SCALE GENOMIC DNA]</scope>
</reference>
<evidence type="ECO:0000313" key="2">
    <source>
        <dbReference type="Proteomes" id="UP001189429"/>
    </source>
</evidence>
<name>A0ABN9RCT6_9DINO</name>
<keyword evidence="2" id="KW-1185">Reference proteome</keyword>
<gene>
    <name evidence="1" type="ORF">PCOR1329_LOCUS19399</name>
</gene>
<comment type="caution">
    <text evidence="1">The sequence shown here is derived from an EMBL/GenBank/DDBJ whole genome shotgun (WGS) entry which is preliminary data.</text>
</comment>
<accession>A0ABN9RCT6</accession>
<proteinExistence type="predicted"/>
<dbReference type="PANTHER" id="PTHR34496">
    <property type="entry name" value="GLCNAC TRANSFERASE-RELATED"/>
    <property type="match status" value="1"/>
</dbReference>
<organism evidence="1 2">
    <name type="scientific">Prorocentrum cordatum</name>
    <dbReference type="NCBI Taxonomy" id="2364126"/>
    <lineage>
        <taxon>Eukaryota</taxon>
        <taxon>Sar</taxon>
        <taxon>Alveolata</taxon>
        <taxon>Dinophyceae</taxon>
        <taxon>Prorocentrales</taxon>
        <taxon>Prorocentraceae</taxon>
        <taxon>Prorocentrum</taxon>
    </lineage>
</organism>
<protein>
    <submittedName>
        <fullName evidence="1">Uncharacterized protein</fullName>
    </submittedName>
</protein>
<dbReference type="EMBL" id="CAUYUJ010006191">
    <property type="protein sequence ID" value="CAK0816446.1"/>
    <property type="molecule type" value="Genomic_DNA"/>
</dbReference>
<dbReference type="Pfam" id="PF11397">
    <property type="entry name" value="GlcNAc"/>
    <property type="match status" value="1"/>
</dbReference>
<evidence type="ECO:0000313" key="1">
    <source>
        <dbReference type="EMBL" id="CAK0816446.1"/>
    </source>
</evidence>